<proteinExistence type="predicted"/>
<dbReference type="InterPro" id="IPR001610">
    <property type="entry name" value="PAC"/>
</dbReference>
<evidence type="ECO:0000256" key="5">
    <source>
        <dbReference type="ARBA" id="ARBA00022777"/>
    </source>
</evidence>
<dbReference type="InterPro" id="IPR013655">
    <property type="entry name" value="PAS_fold_3"/>
</dbReference>
<reference evidence="10" key="1">
    <citation type="submission" date="2016-10" db="EMBL/GenBank/DDBJ databases">
        <authorList>
            <person name="Varghese N."/>
            <person name="Submissions S."/>
        </authorList>
    </citation>
    <scope>NUCLEOTIDE SEQUENCE [LARGE SCALE GENOMIC DNA]</scope>
    <source>
        <strain evidence="10">DSM 7165</strain>
    </source>
</reference>
<evidence type="ECO:0000256" key="4">
    <source>
        <dbReference type="ARBA" id="ARBA00022679"/>
    </source>
</evidence>
<evidence type="ECO:0000313" key="9">
    <source>
        <dbReference type="EMBL" id="SEI37328.1"/>
    </source>
</evidence>
<dbReference type="Proteomes" id="UP000242999">
    <property type="component" value="Unassembled WGS sequence"/>
</dbReference>
<keyword evidence="4" id="KW-0808">Transferase</keyword>
<name>A0A1H6Q0F3_9GAMM</name>
<keyword evidence="3" id="KW-0597">Phosphoprotein</keyword>
<dbReference type="PANTHER" id="PTHR43304:SF1">
    <property type="entry name" value="PAC DOMAIN-CONTAINING PROTEIN"/>
    <property type="match status" value="1"/>
</dbReference>
<evidence type="ECO:0000259" key="8">
    <source>
        <dbReference type="PROSITE" id="PS50113"/>
    </source>
</evidence>
<feature type="domain" description="PAC" evidence="8">
    <location>
        <begin position="371"/>
        <end position="423"/>
    </location>
</feature>
<dbReference type="EMBL" id="FNYH01000001">
    <property type="protein sequence ID" value="SEI37328.1"/>
    <property type="molecule type" value="Genomic_DNA"/>
</dbReference>
<dbReference type="PROSITE" id="PS50112">
    <property type="entry name" value="PAS"/>
    <property type="match status" value="2"/>
</dbReference>
<dbReference type="AlphaFoldDB" id="A0A1H6Q0F3"/>
<dbReference type="Pfam" id="PF13426">
    <property type="entry name" value="PAS_9"/>
    <property type="match status" value="1"/>
</dbReference>
<evidence type="ECO:0000256" key="3">
    <source>
        <dbReference type="ARBA" id="ARBA00022553"/>
    </source>
</evidence>
<dbReference type="CDD" id="cd00130">
    <property type="entry name" value="PAS"/>
    <property type="match status" value="2"/>
</dbReference>
<keyword evidence="6" id="KW-0472">Membrane</keyword>
<protein>
    <recommendedName>
        <fullName evidence="2">histidine kinase</fullName>
        <ecNumber evidence="2">2.7.13.3</ecNumber>
    </recommendedName>
</protein>
<dbReference type="SUPFAM" id="SSF55785">
    <property type="entry name" value="PYP-like sensor domain (PAS domain)"/>
    <property type="match status" value="2"/>
</dbReference>
<evidence type="ECO:0000256" key="6">
    <source>
        <dbReference type="SAM" id="Phobius"/>
    </source>
</evidence>
<organism evidence="9 10">
    <name type="scientific">Allopseudospirillum japonicum</name>
    <dbReference type="NCBI Taxonomy" id="64971"/>
    <lineage>
        <taxon>Bacteria</taxon>
        <taxon>Pseudomonadati</taxon>
        <taxon>Pseudomonadota</taxon>
        <taxon>Gammaproteobacteria</taxon>
        <taxon>Oceanospirillales</taxon>
        <taxon>Oceanospirillaceae</taxon>
        <taxon>Allopseudospirillum</taxon>
    </lineage>
</organism>
<feature type="domain" description="PAC" evidence="8">
    <location>
        <begin position="500"/>
        <end position="552"/>
    </location>
</feature>
<dbReference type="PROSITE" id="PS50113">
    <property type="entry name" value="PAC"/>
    <property type="match status" value="2"/>
</dbReference>
<evidence type="ECO:0000256" key="2">
    <source>
        <dbReference type="ARBA" id="ARBA00012438"/>
    </source>
</evidence>
<dbReference type="STRING" id="64971.SAMN05421831_10123"/>
<feature type="domain" description="PAS" evidence="7">
    <location>
        <begin position="424"/>
        <end position="500"/>
    </location>
</feature>
<dbReference type="InterPro" id="IPR052162">
    <property type="entry name" value="Sensor_kinase/Photoreceptor"/>
</dbReference>
<dbReference type="Gene3D" id="3.30.450.20">
    <property type="entry name" value="PAS domain"/>
    <property type="match status" value="3"/>
</dbReference>
<keyword evidence="5" id="KW-0418">Kinase</keyword>
<keyword evidence="6" id="KW-1133">Transmembrane helix</keyword>
<accession>A0A1H6Q0F3</accession>
<dbReference type="InterPro" id="IPR000700">
    <property type="entry name" value="PAS-assoc_C"/>
</dbReference>
<dbReference type="SMART" id="SM00086">
    <property type="entry name" value="PAC"/>
    <property type="match status" value="2"/>
</dbReference>
<gene>
    <name evidence="9" type="ORF">SAMN05421831_10123</name>
</gene>
<dbReference type="SMART" id="SM00091">
    <property type="entry name" value="PAS"/>
    <property type="match status" value="3"/>
</dbReference>
<keyword evidence="6" id="KW-0812">Transmembrane</keyword>
<evidence type="ECO:0000259" key="7">
    <source>
        <dbReference type="PROSITE" id="PS50112"/>
    </source>
</evidence>
<dbReference type="Pfam" id="PF08447">
    <property type="entry name" value="PAS_3"/>
    <property type="match status" value="1"/>
</dbReference>
<dbReference type="NCBIfam" id="TIGR00229">
    <property type="entry name" value="sensory_box"/>
    <property type="match status" value="2"/>
</dbReference>
<dbReference type="EC" id="2.7.13.3" evidence="2"/>
<dbReference type="CDD" id="cd12914">
    <property type="entry name" value="PDC1_DGC_like"/>
    <property type="match status" value="1"/>
</dbReference>
<comment type="catalytic activity">
    <reaction evidence="1">
        <text>ATP + protein L-histidine = ADP + protein N-phospho-L-histidine.</text>
        <dbReference type="EC" id="2.7.13.3"/>
    </reaction>
</comment>
<keyword evidence="10" id="KW-1185">Reference proteome</keyword>
<sequence length="656" mass="76269">MFWLLIGILTFSYLHKNYQVSIQQAQNSLDTDIEYLGLQVSQEFEAIRKIILNIRKDIKYFNPQELQKNFELINSSVPSIRTLSLMNAQGEVVASSRLFLLGKKFDYRDYFKYAKTLFEENRQEFYLSTPFKTILDIYTSTISIALGKDNHFSYVIVATLDPLYFYKNTIEFLKTKDILFQFKHSSGAEIFSTYPNHLISSQNENRDTQDFKVLSHNDLISSTFDIKLQWLENNYSIQLLQPKSKILSSWYKTSLQLISVFITTLIFSAAILFYFQKNRKKQDLLIKQFYQNLIHQNTRLKTATSAANLGAWELNLKEGTLSWDEKMHQIYGSSEQEFTGHYDTWRRYVHPDDVSRIENLIEEALIKKRGFQSQFRIINKNKETHHIRVAANCLFSTNGNLLSLVGINEDISLIKESQLKKEEAEATLQATFDCAAVGMGIVNLEGRFLRVNQALCDFFGFNEENLLKQTLESLTYAEDLLQDQDLRSKRAFLNQRINQYTTEKRYYHKAGHLVWGLTSFVNIANQNTGIRYFIVQISDITQHKKDLIFLQEQKALFDEVISKLPASIIYVDTNLYCQNYNTSAKKLFAHTLTEGTHLYQVCKDLYACQDEIKLALNGHHSTTNLLLHQQKFDIHFIPYQSEGSFKGLAMIISELP</sequence>
<dbReference type="PANTHER" id="PTHR43304">
    <property type="entry name" value="PHYTOCHROME-LIKE PROTEIN CPH1"/>
    <property type="match status" value="1"/>
</dbReference>
<feature type="domain" description="PAS" evidence="7">
    <location>
        <begin position="296"/>
        <end position="368"/>
    </location>
</feature>
<dbReference type="InterPro" id="IPR035965">
    <property type="entry name" value="PAS-like_dom_sf"/>
</dbReference>
<dbReference type="GO" id="GO:0004673">
    <property type="term" value="F:protein histidine kinase activity"/>
    <property type="evidence" value="ECO:0007669"/>
    <property type="project" value="UniProtKB-EC"/>
</dbReference>
<evidence type="ECO:0000313" key="10">
    <source>
        <dbReference type="Proteomes" id="UP000242999"/>
    </source>
</evidence>
<evidence type="ECO:0000256" key="1">
    <source>
        <dbReference type="ARBA" id="ARBA00000085"/>
    </source>
</evidence>
<dbReference type="InterPro" id="IPR000014">
    <property type="entry name" value="PAS"/>
</dbReference>
<feature type="transmembrane region" description="Helical" evidence="6">
    <location>
        <begin position="255"/>
        <end position="275"/>
    </location>
</feature>